<accession>A0A392WE63</accession>
<proteinExistence type="predicted"/>
<evidence type="ECO:0000313" key="2">
    <source>
        <dbReference type="EMBL" id="MCI97929.1"/>
    </source>
</evidence>
<organism evidence="2 3">
    <name type="scientific">Trifolium medium</name>
    <dbReference type="NCBI Taxonomy" id="97028"/>
    <lineage>
        <taxon>Eukaryota</taxon>
        <taxon>Viridiplantae</taxon>
        <taxon>Streptophyta</taxon>
        <taxon>Embryophyta</taxon>
        <taxon>Tracheophyta</taxon>
        <taxon>Spermatophyta</taxon>
        <taxon>Magnoliopsida</taxon>
        <taxon>eudicotyledons</taxon>
        <taxon>Gunneridae</taxon>
        <taxon>Pentapetalae</taxon>
        <taxon>rosids</taxon>
        <taxon>fabids</taxon>
        <taxon>Fabales</taxon>
        <taxon>Fabaceae</taxon>
        <taxon>Papilionoideae</taxon>
        <taxon>50 kb inversion clade</taxon>
        <taxon>NPAAA clade</taxon>
        <taxon>Hologalegina</taxon>
        <taxon>IRL clade</taxon>
        <taxon>Trifolieae</taxon>
        <taxon>Trifolium</taxon>
    </lineage>
</organism>
<evidence type="ECO:0000313" key="3">
    <source>
        <dbReference type="Proteomes" id="UP000265520"/>
    </source>
</evidence>
<reference evidence="2 3" key="1">
    <citation type="journal article" date="2018" name="Front. Plant Sci.">
        <title>Red Clover (Trifolium pratense) and Zigzag Clover (T. medium) - A Picture of Genomic Similarities and Differences.</title>
        <authorList>
            <person name="Dluhosova J."/>
            <person name="Istvanek J."/>
            <person name="Nedelnik J."/>
            <person name="Repkova J."/>
        </authorList>
    </citation>
    <scope>NUCLEOTIDE SEQUENCE [LARGE SCALE GENOMIC DNA]</scope>
    <source>
        <strain evidence="3">cv. 10/8</strain>
        <tissue evidence="2">Leaf</tissue>
    </source>
</reference>
<sequence length="43" mass="4642">QGSSTTFGALPDEKSQTYTRTMGEPSQNVNIPARQDFAPATLK</sequence>
<comment type="caution">
    <text evidence="2">The sequence shown here is derived from an EMBL/GenBank/DDBJ whole genome shotgun (WGS) entry which is preliminary data.</text>
</comment>
<keyword evidence="3" id="KW-1185">Reference proteome</keyword>
<dbReference type="Proteomes" id="UP000265520">
    <property type="component" value="Unassembled WGS sequence"/>
</dbReference>
<feature type="compositionally biased region" description="Polar residues" evidence="1">
    <location>
        <begin position="16"/>
        <end position="30"/>
    </location>
</feature>
<protein>
    <submittedName>
        <fullName evidence="2">Uncharacterized protein</fullName>
    </submittedName>
</protein>
<evidence type="ECO:0000256" key="1">
    <source>
        <dbReference type="SAM" id="MobiDB-lite"/>
    </source>
</evidence>
<feature type="region of interest" description="Disordered" evidence="1">
    <location>
        <begin position="1"/>
        <end position="43"/>
    </location>
</feature>
<name>A0A392WE63_9FABA</name>
<dbReference type="AlphaFoldDB" id="A0A392WE63"/>
<feature type="non-terminal residue" evidence="2">
    <location>
        <position position="1"/>
    </location>
</feature>
<dbReference type="EMBL" id="LXQA011458670">
    <property type="protein sequence ID" value="MCI97929.1"/>
    <property type="molecule type" value="Genomic_DNA"/>
</dbReference>